<sequence length="115" mass="12553">MKIALTDARLPIVTVTGEIDHHNTESVKEVLDEALGKGEDIVLDLSDVIYMDTAGVSLLFSTVKTLLSVGRHMALVVADENVKYIIGVVGLPQIDNIRIYDSLDEAMLAMEQDIV</sequence>
<evidence type="ECO:0000256" key="1">
    <source>
        <dbReference type="ARBA" id="ARBA00009013"/>
    </source>
</evidence>
<comment type="similarity">
    <text evidence="1 2">Belongs to the anti-sigma-factor antagonist family.</text>
</comment>
<protein>
    <recommendedName>
        <fullName evidence="2">Anti-sigma factor antagonist</fullName>
    </recommendedName>
</protein>
<dbReference type="PANTHER" id="PTHR33495">
    <property type="entry name" value="ANTI-SIGMA FACTOR ANTAGONIST TM_1081-RELATED-RELATED"/>
    <property type="match status" value="1"/>
</dbReference>
<dbReference type="SUPFAM" id="SSF52091">
    <property type="entry name" value="SpoIIaa-like"/>
    <property type="match status" value="1"/>
</dbReference>
<dbReference type="GO" id="GO:0043856">
    <property type="term" value="F:anti-sigma factor antagonist activity"/>
    <property type="evidence" value="ECO:0007669"/>
    <property type="project" value="InterPro"/>
</dbReference>
<gene>
    <name evidence="4" type="ORF">A2074_06805</name>
</gene>
<evidence type="ECO:0000313" key="5">
    <source>
        <dbReference type="Proteomes" id="UP000178086"/>
    </source>
</evidence>
<accession>A0A1F2UPG4</accession>
<dbReference type="Proteomes" id="UP000178086">
    <property type="component" value="Unassembled WGS sequence"/>
</dbReference>
<proteinExistence type="inferred from homology"/>
<dbReference type="CDD" id="cd07043">
    <property type="entry name" value="STAS_anti-anti-sigma_factors"/>
    <property type="match status" value="1"/>
</dbReference>
<name>A0A1F2UPG4_9ACTN</name>
<organism evidence="4 5">
    <name type="scientific">Candidatus Aquicultor primus</name>
    <dbReference type="NCBI Taxonomy" id="1797195"/>
    <lineage>
        <taxon>Bacteria</taxon>
        <taxon>Bacillati</taxon>
        <taxon>Actinomycetota</taxon>
        <taxon>Candidatus Aquicultoria</taxon>
        <taxon>Candidatus Aquicultorales</taxon>
        <taxon>Candidatus Aquicultoraceae</taxon>
        <taxon>Candidatus Aquicultor</taxon>
    </lineage>
</organism>
<dbReference type="InterPro" id="IPR003658">
    <property type="entry name" value="Anti-sigma_ant"/>
</dbReference>
<dbReference type="Pfam" id="PF01740">
    <property type="entry name" value="STAS"/>
    <property type="match status" value="1"/>
</dbReference>
<dbReference type="InterPro" id="IPR036513">
    <property type="entry name" value="STAS_dom_sf"/>
</dbReference>
<reference evidence="4 5" key="1">
    <citation type="journal article" date="2016" name="Nat. Commun.">
        <title>Thousands of microbial genomes shed light on interconnected biogeochemical processes in an aquifer system.</title>
        <authorList>
            <person name="Anantharaman K."/>
            <person name="Brown C.T."/>
            <person name="Hug L.A."/>
            <person name="Sharon I."/>
            <person name="Castelle C.J."/>
            <person name="Probst A.J."/>
            <person name="Thomas B.C."/>
            <person name="Singh A."/>
            <person name="Wilkins M.J."/>
            <person name="Karaoz U."/>
            <person name="Brodie E.L."/>
            <person name="Williams K.H."/>
            <person name="Hubbard S.S."/>
            <person name="Banfield J.F."/>
        </authorList>
    </citation>
    <scope>NUCLEOTIDE SEQUENCE [LARGE SCALE GENOMIC DNA]</scope>
</reference>
<dbReference type="InterPro" id="IPR002645">
    <property type="entry name" value="STAS_dom"/>
</dbReference>
<dbReference type="Gene3D" id="3.30.750.24">
    <property type="entry name" value="STAS domain"/>
    <property type="match status" value="1"/>
</dbReference>
<dbReference type="AlphaFoldDB" id="A0A1F2UPG4"/>
<dbReference type="EMBL" id="MELI01000029">
    <property type="protein sequence ID" value="OFW34868.1"/>
    <property type="molecule type" value="Genomic_DNA"/>
</dbReference>
<evidence type="ECO:0000259" key="3">
    <source>
        <dbReference type="PROSITE" id="PS50801"/>
    </source>
</evidence>
<evidence type="ECO:0000256" key="2">
    <source>
        <dbReference type="RuleBase" id="RU003749"/>
    </source>
</evidence>
<dbReference type="NCBIfam" id="TIGR00377">
    <property type="entry name" value="ant_ant_sig"/>
    <property type="match status" value="1"/>
</dbReference>
<evidence type="ECO:0000313" key="4">
    <source>
        <dbReference type="EMBL" id="OFW34868.1"/>
    </source>
</evidence>
<dbReference type="PROSITE" id="PS50801">
    <property type="entry name" value="STAS"/>
    <property type="match status" value="1"/>
</dbReference>
<feature type="domain" description="STAS" evidence="3">
    <location>
        <begin position="12"/>
        <end position="110"/>
    </location>
</feature>
<dbReference type="PANTHER" id="PTHR33495:SF2">
    <property type="entry name" value="ANTI-SIGMA FACTOR ANTAGONIST TM_1081-RELATED"/>
    <property type="match status" value="1"/>
</dbReference>
<comment type="caution">
    <text evidence="4">The sequence shown here is derived from an EMBL/GenBank/DDBJ whole genome shotgun (WGS) entry which is preliminary data.</text>
</comment>